<dbReference type="OrthoDB" id="7424347at2759"/>
<evidence type="ECO:0000313" key="1">
    <source>
        <dbReference type="EMBL" id="GBP32540.1"/>
    </source>
</evidence>
<proteinExistence type="predicted"/>
<organism evidence="1 2">
    <name type="scientific">Eumeta variegata</name>
    <name type="common">Bagworm moth</name>
    <name type="synonym">Eumeta japonica</name>
    <dbReference type="NCBI Taxonomy" id="151549"/>
    <lineage>
        <taxon>Eukaryota</taxon>
        <taxon>Metazoa</taxon>
        <taxon>Ecdysozoa</taxon>
        <taxon>Arthropoda</taxon>
        <taxon>Hexapoda</taxon>
        <taxon>Insecta</taxon>
        <taxon>Pterygota</taxon>
        <taxon>Neoptera</taxon>
        <taxon>Endopterygota</taxon>
        <taxon>Lepidoptera</taxon>
        <taxon>Glossata</taxon>
        <taxon>Ditrysia</taxon>
        <taxon>Tineoidea</taxon>
        <taxon>Psychidae</taxon>
        <taxon>Oiketicinae</taxon>
        <taxon>Eumeta</taxon>
    </lineage>
</organism>
<reference evidence="1 2" key="1">
    <citation type="journal article" date="2019" name="Commun. Biol.">
        <title>The bagworm genome reveals a unique fibroin gene that provides high tensile strength.</title>
        <authorList>
            <person name="Kono N."/>
            <person name="Nakamura H."/>
            <person name="Ohtoshi R."/>
            <person name="Tomita M."/>
            <person name="Numata K."/>
            <person name="Arakawa K."/>
        </authorList>
    </citation>
    <scope>NUCLEOTIDE SEQUENCE [LARGE SCALE GENOMIC DNA]</scope>
</reference>
<name>A0A4C1V1Y1_EUMVA</name>
<sequence>MHALNHRRNTDLGIVIKKAINNGICPLKHASAPSRPANQGNAILDVSVITHQQIKAQFKQIGSVGSDHLPWLLAIKTEYDIEETKLAIQE</sequence>
<protein>
    <submittedName>
        <fullName evidence="1">Uncharacterized protein</fullName>
    </submittedName>
</protein>
<dbReference type="EMBL" id="BGZK01000261">
    <property type="protein sequence ID" value="GBP32540.1"/>
    <property type="molecule type" value="Genomic_DNA"/>
</dbReference>
<comment type="caution">
    <text evidence="1">The sequence shown here is derived from an EMBL/GenBank/DDBJ whole genome shotgun (WGS) entry which is preliminary data.</text>
</comment>
<dbReference type="AlphaFoldDB" id="A0A4C1V1Y1"/>
<accession>A0A4C1V1Y1</accession>
<gene>
    <name evidence="1" type="ORF">EVAR_23951_1</name>
</gene>
<evidence type="ECO:0000313" key="2">
    <source>
        <dbReference type="Proteomes" id="UP000299102"/>
    </source>
</evidence>
<keyword evidence="2" id="KW-1185">Reference proteome</keyword>
<dbReference type="Proteomes" id="UP000299102">
    <property type="component" value="Unassembled WGS sequence"/>
</dbReference>